<dbReference type="EMBL" id="SZZH01000004">
    <property type="protein sequence ID" value="TKV57727.1"/>
    <property type="molecule type" value="Genomic_DNA"/>
</dbReference>
<organism evidence="1 2">
    <name type="scientific">Nakamurella flava</name>
    <dbReference type="NCBI Taxonomy" id="2576308"/>
    <lineage>
        <taxon>Bacteria</taxon>
        <taxon>Bacillati</taxon>
        <taxon>Actinomycetota</taxon>
        <taxon>Actinomycetes</taxon>
        <taxon>Nakamurellales</taxon>
        <taxon>Nakamurellaceae</taxon>
        <taxon>Nakamurella</taxon>
    </lineage>
</organism>
<accession>A0A4U6QC92</accession>
<protein>
    <recommendedName>
        <fullName evidence="3">Septum formation-related domain-containing protein</fullName>
    </recommendedName>
</protein>
<evidence type="ECO:0000313" key="2">
    <source>
        <dbReference type="Proteomes" id="UP000306985"/>
    </source>
</evidence>
<dbReference type="RefSeq" id="WP_137450811.1">
    <property type="nucleotide sequence ID" value="NZ_SZZH01000004.1"/>
</dbReference>
<comment type="caution">
    <text evidence="1">The sequence shown here is derived from an EMBL/GenBank/DDBJ whole genome shotgun (WGS) entry which is preliminary data.</text>
</comment>
<gene>
    <name evidence="1" type="ORF">FDO65_16400</name>
</gene>
<keyword evidence="2" id="KW-1185">Reference proteome</keyword>
<evidence type="ECO:0008006" key="3">
    <source>
        <dbReference type="Google" id="ProtNLM"/>
    </source>
</evidence>
<dbReference type="OrthoDB" id="3381205at2"/>
<reference evidence="1 2" key="1">
    <citation type="submission" date="2019-05" db="EMBL/GenBank/DDBJ databases">
        <title>Nakamurella sp. N5BH11, whole genome shotgun sequence.</title>
        <authorList>
            <person name="Tuo L."/>
        </authorList>
    </citation>
    <scope>NUCLEOTIDE SEQUENCE [LARGE SCALE GENOMIC DNA]</scope>
    <source>
        <strain evidence="1 2">N5BH11</strain>
    </source>
</reference>
<name>A0A4U6QC92_9ACTN</name>
<dbReference type="AlphaFoldDB" id="A0A4U6QC92"/>
<sequence>MQTRRLASVTVLAVAALVVSIGVGLSRPQIVGVASPPMVSPVPAVGDCVFAGEDGPWGRWDEQGTFRENPFARHYGTCAGQWFGEVSAVRTGAAMAKNLTSDEGLAAADAICSAAAAEYLGAPNLTTPRTRWQATALPTGSPVGPDPRQSAAGQSWQACILTPPLWGADGQMAGAQTADGFAGLPRPSDERLRGRWADPVLRNRYGQCQNSAVGTGEAVFCGSPHDAEWLGLGWWSSPAPTADELRQSCTDLASRLLQRPDPTAGGVLTVETSLIGVAGSPEIVGPDTDVPPSASGQCRVLVADPASVLTSTVLGIGDGAVPLSRR</sequence>
<proteinExistence type="predicted"/>
<dbReference type="Proteomes" id="UP000306985">
    <property type="component" value="Unassembled WGS sequence"/>
</dbReference>
<evidence type="ECO:0000313" key="1">
    <source>
        <dbReference type="EMBL" id="TKV57727.1"/>
    </source>
</evidence>